<evidence type="ECO:0000313" key="1">
    <source>
        <dbReference type="EMBL" id="MYE37928.1"/>
    </source>
</evidence>
<dbReference type="InterPro" id="IPR036597">
    <property type="entry name" value="Fido-like_dom_sf"/>
</dbReference>
<dbReference type="EMBL" id="VXOY01000003">
    <property type="protein sequence ID" value="MYE37928.1"/>
    <property type="molecule type" value="Genomic_DNA"/>
</dbReference>
<evidence type="ECO:0008006" key="3">
    <source>
        <dbReference type="Google" id="ProtNLM"/>
    </source>
</evidence>
<comment type="caution">
    <text evidence="1">The sequence shown here is derived from an EMBL/GenBank/DDBJ whole genome shotgun (WGS) entry which is preliminary data.</text>
</comment>
<dbReference type="SUPFAM" id="SSF140931">
    <property type="entry name" value="Fic-like"/>
    <property type="match status" value="1"/>
</dbReference>
<accession>A0A845DA63</accession>
<name>A0A845DA63_9BACT</name>
<dbReference type="Proteomes" id="UP000449092">
    <property type="component" value="Unassembled WGS sequence"/>
</dbReference>
<organism evidence="1 2">
    <name type="scientific">Candidatus Spechtbacteria bacterium SB0662_bin_43</name>
    <dbReference type="NCBI Taxonomy" id="2604897"/>
    <lineage>
        <taxon>Bacteria</taxon>
        <taxon>Candidatus Spechtiibacteriota</taxon>
    </lineage>
</organism>
<reference evidence="1 2" key="1">
    <citation type="submission" date="2019-09" db="EMBL/GenBank/DDBJ databases">
        <title>Characterisation of the sponge microbiome using genome-centric metagenomics.</title>
        <authorList>
            <person name="Engelberts J.P."/>
            <person name="Robbins S.J."/>
            <person name="De Goeij J.M."/>
            <person name="Aranda M."/>
            <person name="Bell S.C."/>
            <person name="Webster N.S."/>
        </authorList>
    </citation>
    <scope>NUCLEOTIDE SEQUENCE [LARGE SCALE GENOMIC DNA]</scope>
    <source>
        <strain evidence="1">SB0662_bin_43</strain>
    </source>
</reference>
<proteinExistence type="predicted"/>
<dbReference type="AlphaFoldDB" id="A0A845DA63"/>
<evidence type="ECO:0000313" key="2">
    <source>
        <dbReference type="Proteomes" id="UP000449092"/>
    </source>
</evidence>
<protein>
    <recommendedName>
        <fullName evidence="3">Fido domain-containing protein</fullName>
    </recommendedName>
</protein>
<sequence>MVLQLPDKDSYKNFIEYCSRNRNKDIFSIFNKEDPYDKTTVFDFIDNHWIDYTYSNIEKVIRSDLYKGDGTIEYRIAYICVELNLLHALPNGNKRTSIFVMWILLFLNFSSNTANNIGNILTNMDSEYIYNFAKHIASEGAKSRERNIQDLTQYLKNLSQQ</sequence>
<gene>
    <name evidence="1" type="ORF">F4X82_00175</name>
</gene>